<protein>
    <submittedName>
        <fullName evidence="2">Uncharacterized protein</fullName>
    </submittedName>
</protein>
<evidence type="ECO:0000313" key="2">
    <source>
        <dbReference type="EMBL" id="RPB25551.1"/>
    </source>
</evidence>
<name>A0A3N4LY13_9PEZI</name>
<accession>A0A3N4LY13</accession>
<dbReference type="InParanoid" id="A0A3N4LY13"/>
<dbReference type="Proteomes" id="UP000267821">
    <property type="component" value="Unassembled WGS sequence"/>
</dbReference>
<sequence>MFKIPEKELQQASEDAINNVTGAGSGSKGKRNPYTNARVAAGTVNFTITGGLR</sequence>
<dbReference type="OrthoDB" id="392571at2759"/>
<proteinExistence type="predicted"/>
<keyword evidence="3" id="KW-1185">Reference proteome</keyword>
<evidence type="ECO:0000313" key="3">
    <source>
        <dbReference type="Proteomes" id="UP000267821"/>
    </source>
</evidence>
<feature type="region of interest" description="Disordered" evidence="1">
    <location>
        <begin position="1"/>
        <end position="34"/>
    </location>
</feature>
<gene>
    <name evidence="2" type="ORF">L211DRAFT_836265</name>
</gene>
<dbReference type="EMBL" id="ML121537">
    <property type="protein sequence ID" value="RPB25551.1"/>
    <property type="molecule type" value="Genomic_DNA"/>
</dbReference>
<organism evidence="2 3">
    <name type="scientific">Terfezia boudieri ATCC MYA-4762</name>
    <dbReference type="NCBI Taxonomy" id="1051890"/>
    <lineage>
        <taxon>Eukaryota</taxon>
        <taxon>Fungi</taxon>
        <taxon>Dikarya</taxon>
        <taxon>Ascomycota</taxon>
        <taxon>Pezizomycotina</taxon>
        <taxon>Pezizomycetes</taxon>
        <taxon>Pezizales</taxon>
        <taxon>Pezizaceae</taxon>
        <taxon>Terfezia</taxon>
    </lineage>
</organism>
<dbReference type="AlphaFoldDB" id="A0A3N4LY13"/>
<evidence type="ECO:0000256" key="1">
    <source>
        <dbReference type="SAM" id="MobiDB-lite"/>
    </source>
</evidence>
<feature type="compositionally biased region" description="Polar residues" evidence="1">
    <location>
        <begin position="10"/>
        <end position="22"/>
    </location>
</feature>
<reference evidence="2 3" key="1">
    <citation type="journal article" date="2018" name="Nat. Ecol. Evol.">
        <title>Pezizomycetes genomes reveal the molecular basis of ectomycorrhizal truffle lifestyle.</title>
        <authorList>
            <person name="Murat C."/>
            <person name="Payen T."/>
            <person name="Noel B."/>
            <person name="Kuo A."/>
            <person name="Morin E."/>
            <person name="Chen J."/>
            <person name="Kohler A."/>
            <person name="Krizsan K."/>
            <person name="Balestrini R."/>
            <person name="Da Silva C."/>
            <person name="Montanini B."/>
            <person name="Hainaut M."/>
            <person name="Levati E."/>
            <person name="Barry K.W."/>
            <person name="Belfiori B."/>
            <person name="Cichocki N."/>
            <person name="Clum A."/>
            <person name="Dockter R.B."/>
            <person name="Fauchery L."/>
            <person name="Guy J."/>
            <person name="Iotti M."/>
            <person name="Le Tacon F."/>
            <person name="Lindquist E.A."/>
            <person name="Lipzen A."/>
            <person name="Malagnac F."/>
            <person name="Mello A."/>
            <person name="Molinier V."/>
            <person name="Miyauchi S."/>
            <person name="Poulain J."/>
            <person name="Riccioni C."/>
            <person name="Rubini A."/>
            <person name="Sitrit Y."/>
            <person name="Splivallo R."/>
            <person name="Traeger S."/>
            <person name="Wang M."/>
            <person name="Zifcakova L."/>
            <person name="Wipf D."/>
            <person name="Zambonelli A."/>
            <person name="Paolocci F."/>
            <person name="Nowrousian M."/>
            <person name="Ottonello S."/>
            <person name="Baldrian P."/>
            <person name="Spatafora J.W."/>
            <person name="Henrissat B."/>
            <person name="Nagy L.G."/>
            <person name="Aury J.M."/>
            <person name="Wincker P."/>
            <person name="Grigoriev I.V."/>
            <person name="Bonfante P."/>
            <person name="Martin F.M."/>
        </authorList>
    </citation>
    <scope>NUCLEOTIDE SEQUENCE [LARGE SCALE GENOMIC DNA]</scope>
    <source>
        <strain evidence="2 3">ATCC MYA-4762</strain>
    </source>
</reference>